<keyword evidence="2" id="KW-1185">Reference proteome</keyword>
<dbReference type="STRING" id="380358.XALC_2110"/>
<reference evidence="1 2" key="1">
    <citation type="journal article" date="2009" name="BMC Genomics">
        <title>The complete genome sequence of Xanthomonas albilineans provides new insights into the reductive genome evolution of the xylem-limited Xanthomonadaceae.</title>
        <authorList>
            <person name="Pieretti I."/>
            <person name="Royer M."/>
            <person name="Barbe V."/>
            <person name="Carrere S."/>
            <person name="Koebnik R."/>
            <person name="Cociancich S."/>
            <person name="Couloux A."/>
            <person name="Darrasse A."/>
            <person name="Gouzy J."/>
            <person name="Jacques M.A."/>
            <person name="Lauber E."/>
            <person name="Manceau C."/>
            <person name="Mangenot S."/>
            <person name="Poussier S."/>
            <person name="Segurens B."/>
            <person name="Szurek B."/>
            <person name="Verdier V."/>
            <person name="Arlat M."/>
            <person name="Rott P."/>
        </authorList>
    </citation>
    <scope>NUCLEOTIDE SEQUENCE [LARGE SCALE GENOMIC DNA]</scope>
    <source>
        <strain evidence="2">GPE PC73 / CFBP 7063</strain>
    </source>
</reference>
<dbReference type="AlphaFoldDB" id="D2UEJ6"/>
<evidence type="ECO:0000313" key="1">
    <source>
        <dbReference type="EMBL" id="CBA16593.1"/>
    </source>
</evidence>
<gene>
    <name evidence="1" type="ordered locus">XALc_2110</name>
</gene>
<evidence type="ECO:0000313" key="2">
    <source>
        <dbReference type="Proteomes" id="UP000001890"/>
    </source>
</evidence>
<name>D2UEJ6_XANAP</name>
<evidence type="ECO:0008006" key="3">
    <source>
        <dbReference type="Google" id="ProtNLM"/>
    </source>
</evidence>
<proteinExistence type="predicted"/>
<dbReference type="Proteomes" id="UP000001890">
    <property type="component" value="Chromosome"/>
</dbReference>
<organism evidence="1 2">
    <name type="scientific">Xanthomonas albilineans (strain GPE PC73 / CFBP 7063)</name>
    <dbReference type="NCBI Taxonomy" id="380358"/>
    <lineage>
        <taxon>Bacteria</taxon>
        <taxon>Pseudomonadati</taxon>
        <taxon>Pseudomonadota</taxon>
        <taxon>Gammaproteobacteria</taxon>
        <taxon>Lysobacterales</taxon>
        <taxon>Lysobacteraceae</taxon>
        <taxon>Xanthomonas</taxon>
    </lineage>
</organism>
<sequence length="186" mass="20827">MFDSTGGRKLVMRLIGDFLGELCARWSLLVLLSLNCTAQANNNPSSTVCRLYRDYGWPALFQSDDEARRYLGKPIAEQSKEILSKYFDPHLTQLILNEADCNARSRGELCKLDFDPIFASQDDAAINLVVKDAGGGNVDVQYTYPSSGQKISLDFKLKNLSVGWRIYDIIYLSDENSSLRGILEGK</sequence>
<protein>
    <recommendedName>
        <fullName evidence="3">DUF3828 domain-containing protein</fullName>
    </recommendedName>
</protein>
<accession>D2UEJ6</accession>
<dbReference type="EMBL" id="FP565176">
    <property type="protein sequence ID" value="CBA16593.1"/>
    <property type="molecule type" value="Genomic_DNA"/>
</dbReference>
<dbReference type="KEGG" id="xal:XALC_2110"/>